<feature type="domain" description="Resuscitation-promoting factor core lysozyme-like" evidence="2">
    <location>
        <begin position="150"/>
        <end position="229"/>
    </location>
</feature>
<dbReference type="Pfam" id="PF06737">
    <property type="entry name" value="Transglycosylas"/>
    <property type="match status" value="1"/>
</dbReference>
<reference evidence="3" key="1">
    <citation type="submission" date="2020-05" db="EMBL/GenBank/DDBJ databases">
        <authorList>
            <person name="Chiriac C."/>
            <person name="Salcher M."/>
            <person name="Ghai R."/>
            <person name="Kavagutti S V."/>
        </authorList>
    </citation>
    <scope>NUCLEOTIDE SEQUENCE</scope>
</reference>
<evidence type="ECO:0000259" key="2">
    <source>
        <dbReference type="Pfam" id="PF06737"/>
    </source>
</evidence>
<evidence type="ECO:0000313" key="3">
    <source>
        <dbReference type="EMBL" id="CAB4836638.1"/>
    </source>
</evidence>
<name>A0A6J7AWJ1_9ZZZZ</name>
<dbReference type="EMBL" id="CAFABA010000208">
    <property type="protein sequence ID" value="CAB4836638.1"/>
    <property type="molecule type" value="Genomic_DNA"/>
</dbReference>
<dbReference type="GO" id="GO:0016787">
    <property type="term" value="F:hydrolase activity"/>
    <property type="evidence" value="ECO:0007669"/>
    <property type="project" value="UniProtKB-KW"/>
</dbReference>
<sequence>MERWRLFVALAAALGAVPLLAIDNVSSAEGRDESPKVEVLGTSNERSDGALYLLASRASSWAVARDETRVRTIDEALRLEAQANAETAAVAAENARLSSEAAQRGEVARQAEAARQAAAAAAVKKATTTTAKPVPKTTTTLRSATSGEPTAEQWHRLRQCESSNNYQLTSAGGRFLGAYQFAQSTWDWVAAQVAPQLVGVDPVEAAPSDQDNLALNLYHMRGAGQWPACGNALL</sequence>
<evidence type="ECO:0000256" key="1">
    <source>
        <dbReference type="ARBA" id="ARBA00022801"/>
    </source>
</evidence>
<dbReference type="SUPFAM" id="SSF53955">
    <property type="entry name" value="Lysozyme-like"/>
    <property type="match status" value="1"/>
</dbReference>
<gene>
    <name evidence="3" type="ORF">UFOPK3139_03082</name>
    <name evidence="4" type="ORF">UFOPK3967_02232</name>
</gene>
<dbReference type="Gene3D" id="1.10.530.10">
    <property type="match status" value="1"/>
</dbReference>
<proteinExistence type="predicted"/>
<dbReference type="AlphaFoldDB" id="A0A6J7AWJ1"/>
<evidence type="ECO:0000313" key="4">
    <source>
        <dbReference type="EMBL" id="CAB5010984.1"/>
    </source>
</evidence>
<protein>
    <submittedName>
        <fullName evidence="3">Unannotated protein</fullName>
    </submittedName>
</protein>
<accession>A0A6J7AWJ1</accession>
<dbReference type="InterPro" id="IPR023346">
    <property type="entry name" value="Lysozyme-like_dom_sf"/>
</dbReference>
<dbReference type="EMBL" id="CAFBOS010000161">
    <property type="protein sequence ID" value="CAB5010984.1"/>
    <property type="molecule type" value="Genomic_DNA"/>
</dbReference>
<keyword evidence="1" id="KW-0378">Hydrolase</keyword>
<organism evidence="3">
    <name type="scientific">freshwater metagenome</name>
    <dbReference type="NCBI Taxonomy" id="449393"/>
    <lineage>
        <taxon>unclassified sequences</taxon>
        <taxon>metagenomes</taxon>
        <taxon>ecological metagenomes</taxon>
    </lineage>
</organism>
<dbReference type="InterPro" id="IPR010618">
    <property type="entry name" value="RPF"/>
</dbReference>